<evidence type="ECO:0000313" key="2">
    <source>
        <dbReference type="EMBL" id="OAF67439.1"/>
    </source>
</evidence>
<dbReference type="AlphaFoldDB" id="A0A177AZJ0"/>
<comment type="caution">
    <text evidence="2">The sequence shown here is derived from an EMBL/GenBank/DDBJ whole genome shotgun (WGS) entry which is preliminary data.</text>
</comment>
<reference evidence="2 3" key="1">
    <citation type="submission" date="2016-04" db="EMBL/GenBank/DDBJ databases">
        <title>The genome of Intoshia linei affirms orthonectids as highly simplified spiralians.</title>
        <authorList>
            <person name="Mikhailov K.V."/>
            <person name="Slusarev G.S."/>
            <person name="Nikitin M.A."/>
            <person name="Logacheva M.D."/>
            <person name="Penin A."/>
            <person name="Aleoshin V."/>
            <person name="Panchin Y.V."/>
        </authorList>
    </citation>
    <scope>NUCLEOTIDE SEQUENCE [LARGE SCALE GENOMIC DNA]</scope>
    <source>
        <strain evidence="2">Intl2013</strain>
        <tissue evidence="2">Whole animal</tissue>
    </source>
</reference>
<evidence type="ECO:0000313" key="3">
    <source>
        <dbReference type="Proteomes" id="UP000078046"/>
    </source>
</evidence>
<dbReference type="InterPro" id="IPR057307">
    <property type="entry name" value="PEP5_VPS11_N"/>
</dbReference>
<name>A0A177AZJ0_9BILA</name>
<protein>
    <recommendedName>
        <fullName evidence="1">PEP5/VPS11 N-terminal domain-containing protein</fullName>
    </recommendedName>
</protein>
<evidence type="ECO:0000259" key="1">
    <source>
        <dbReference type="Pfam" id="PF23341"/>
    </source>
</evidence>
<feature type="non-terminal residue" evidence="2">
    <location>
        <position position="126"/>
    </location>
</feature>
<feature type="domain" description="PEP5/VPS11 N-terminal" evidence="1">
    <location>
        <begin position="7"/>
        <end position="123"/>
    </location>
</feature>
<accession>A0A177AZJ0</accession>
<dbReference type="EMBL" id="LWCA01000660">
    <property type="protein sequence ID" value="OAF67439.1"/>
    <property type="molecule type" value="Genomic_DNA"/>
</dbReference>
<dbReference type="Proteomes" id="UP000078046">
    <property type="component" value="Unassembled WGS sequence"/>
</dbReference>
<sequence>MSFFQNWKKFTFFEQKIQHSPELDEFLQQENLNILCIEAGCSYVVFADANGKVFLLNNQLEILILQAFECNCTSVIILSDAHVLCAIGNDTDSYSNQTIKFFSLFKKDSIGLPTAIHSVRLSNVSE</sequence>
<organism evidence="2 3">
    <name type="scientific">Intoshia linei</name>
    <dbReference type="NCBI Taxonomy" id="1819745"/>
    <lineage>
        <taxon>Eukaryota</taxon>
        <taxon>Metazoa</taxon>
        <taxon>Spiralia</taxon>
        <taxon>Lophotrochozoa</taxon>
        <taxon>Mesozoa</taxon>
        <taxon>Orthonectida</taxon>
        <taxon>Rhopaluridae</taxon>
        <taxon>Intoshia</taxon>
    </lineage>
</organism>
<gene>
    <name evidence="2" type="ORF">A3Q56_04841</name>
</gene>
<dbReference type="Pfam" id="PF23341">
    <property type="entry name" value="PEP5_VPS11_N"/>
    <property type="match status" value="1"/>
</dbReference>
<proteinExistence type="predicted"/>
<keyword evidence="3" id="KW-1185">Reference proteome</keyword>